<name>A0A2K8T2I3_9NOSO</name>
<sequence length="47" mass="5113">MATLVKSVEIGVRVTALFIGAPLLGVERTIPKLIIIGRKKGERRPSK</sequence>
<dbReference type="Proteomes" id="UP000232003">
    <property type="component" value="Chromosome"/>
</dbReference>
<gene>
    <name evidence="1" type="ORF">COO91_07969</name>
</gene>
<proteinExistence type="predicted"/>
<dbReference type="EMBL" id="CP024785">
    <property type="protein sequence ID" value="AUB41881.1"/>
    <property type="molecule type" value="Genomic_DNA"/>
</dbReference>
<accession>A0A2K8T2I3</accession>
<dbReference type="AlphaFoldDB" id="A0A2K8T2I3"/>
<evidence type="ECO:0000313" key="2">
    <source>
        <dbReference type="Proteomes" id="UP000232003"/>
    </source>
</evidence>
<dbReference type="KEGG" id="nfl:COO91_07969"/>
<evidence type="ECO:0000313" key="1">
    <source>
        <dbReference type="EMBL" id="AUB41881.1"/>
    </source>
</evidence>
<reference evidence="1 2" key="1">
    <citation type="submission" date="2017-11" db="EMBL/GenBank/DDBJ databases">
        <title>Complete genome of a free-living desiccation-tolerant cyanobacterium and its photosynthetic adaptation to extreme terrestrial habitat.</title>
        <authorList>
            <person name="Shang J."/>
        </authorList>
    </citation>
    <scope>NUCLEOTIDE SEQUENCE [LARGE SCALE GENOMIC DNA]</scope>
    <source>
        <strain evidence="1 2">CCNUN1</strain>
    </source>
</reference>
<protein>
    <submittedName>
        <fullName evidence="1">Uncharacterized protein</fullName>
    </submittedName>
</protein>
<organism evidence="1 2">
    <name type="scientific">Nostoc flagelliforme CCNUN1</name>
    <dbReference type="NCBI Taxonomy" id="2038116"/>
    <lineage>
        <taxon>Bacteria</taxon>
        <taxon>Bacillati</taxon>
        <taxon>Cyanobacteriota</taxon>
        <taxon>Cyanophyceae</taxon>
        <taxon>Nostocales</taxon>
        <taxon>Nostocaceae</taxon>
        <taxon>Nostoc</taxon>
    </lineage>
</organism>
<keyword evidence="2" id="KW-1185">Reference proteome</keyword>